<dbReference type="Pfam" id="PF02518">
    <property type="entry name" value="HATPase_c"/>
    <property type="match status" value="1"/>
</dbReference>
<dbReference type="Gene3D" id="3.30.565.10">
    <property type="entry name" value="Histidine kinase-like ATPase, C-terminal domain"/>
    <property type="match status" value="1"/>
</dbReference>
<dbReference type="SMART" id="SM00388">
    <property type="entry name" value="HisKA"/>
    <property type="match status" value="1"/>
</dbReference>
<dbReference type="PROSITE" id="PS50109">
    <property type="entry name" value="HIS_KIN"/>
    <property type="match status" value="1"/>
</dbReference>
<sequence length="427" mass="48164">MSANFERVLALYLLLLNGLVSGLSSFVVKEWLFASWATILVALIIFVCLQALSNLYLGRLSGVFKRASIQLEALQQADFTYQIKPHYRSGEVAKFERELVALSDELHSQKARYNSHIYVIYQLIDKLPCPILVFDEDNKLSYANPAFEAIYHRPWQLDKGRDAEVLELARDNERWQFLNRKLHTSWTLSSSEFYEQGKRYSLLIATDIRKVLRHQELTAWQNLIRVISHEINNTLTPVSSLAQSLQSKVVLPRDQHALSVIEQRCHHLQQFVGRFSELSKPLEVHPKQVVLKDLLMSVNALIAQIYQDQTLLLDCTVRVCQCDPQLLEQVLINLLSNAAEANAKQSPQGKTVSIKAGYQASHVVITITDQGGGFANIENAMTPFYTTKSTGQGIGLTLSRRVIEQHEGSLTVSNGLHGAEVKISLPS</sequence>
<dbReference type="SUPFAM" id="SSF55785">
    <property type="entry name" value="PYP-like sensor domain (PAS domain)"/>
    <property type="match status" value="1"/>
</dbReference>
<reference evidence="6 7" key="1">
    <citation type="submission" date="2023-05" db="EMBL/GenBank/DDBJ databases">
        <title>Pseudoalteromonas ardens sp. nov., Pseudoalteromonas obscura sp. nov., and Pseudoalteromonas umbrosa sp. nov., isolated from the coral Montipora capitata.</title>
        <authorList>
            <person name="Thomas E.M."/>
            <person name="Smith E.M."/>
            <person name="Papke E."/>
            <person name="Shlafstein M.D."/>
            <person name="Oline D.K."/>
            <person name="Videau P."/>
            <person name="Saw J.H."/>
            <person name="Strangman W.K."/>
            <person name="Ushijima B."/>
        </authorList>
    </citation>
    <scope>NUCLEOTIDE SEQUENCE [LARGE SCALE GENOMIC DNA]</scope>
    <source>
        <strain evidence="6 7">P94</strain>
    </source>
</reference>
<dbReference type="InterPro" id="IPR036890">
    <property type="entry name" value="HATPase_C_sf"/>
</dbReference>
<dbReference type="Pfam" id="PF00512">
    <property type="entry name" value="HisKA"/>
    <property type="match status" value="1"/>
</dbReference>
<dbReference type="InterPro" id="IPR035965">
    <property type="entry name" value="PAS-like_dom_sf"/>
</dbReference>
<evidence type="ECO:0000256" key="1">
    <source>
        <dbReference type="ARBA" id="ARBA00000085"/>
    </source>
</evidence>
<protein>
    <recommendedName>
        <fullName evidence="2">histidine kinase</fullName>
        <ecNumber evidence="2">2.7.13.3</ecNumber>
    </recommendedName>
</protein>
<evidence type="ECO:0000256" key="3">
    <source>
        <dbReference type="ARBA" id="ARBA00022553"/>
    </source>
</evidence>
<evidence type="ECO:0000313" key="7">
    <source>
        <dbReference type="Proteomes" id="UP001231915"/>
    </source>
</evidence>
<name>A0ABT7ET57_9GAMM</name>
<dbReference type="Proteomes" id="UP001231915">
    <property type="component" value="Unassembled WGS sequence"/>
</dbReference>
<comment type="catalytic activity">
    <reaction evidence="1">
        <text>ATP + protein L-histidine = ADP + protein N-phospho-L-histidine.</text>
        <dbReference type="EC" id="2.7.13.3"/>
    </reaction>
</comment>
<dbReference type="InterPro" id="IPR004358">
    <property type="entry name" value="Sig_transdc_His_kin-like_C"/>
</dbReference>
<keyword evidence="6" id="KW-0067">ATP-binding</keyword>
<evidence type="ECO:0000256" key="2">
    <source>
        <dbReference type="ARBA" id="ARBA00012438"/>
    </source>
</evidence>
<dbReference type="InterPro" id="IPR005467">
    <property type="entry name" value="His_kinase_dom"/>
</dbReference>
<dbReference type="CDD" id="cd00082">
    <property type="entry name" value="HisKA"/>
    <property type="match status" value="1"/>
</dbReference>
<feature type="domain" description="Histidine kinase" evidence="5">
    <location>
        <begin position="226"/>
        <end position="427"/>
    </location>
</feature>
<organism evidence="6 7">
    <name type="scientific">Pseudoalteromonas obscura</name>
    <dbReference type="NCBI Taxonomy" id="3048491"/>
    <lineage>
        <taxon>Bacteria</taxon>
        <taxon>Pseudomonadati</taxon>
        <taxon>Pseudomonadota</taxon>
        <taxon>Gammaproteobacteria</taxon>
        <taxon>Alteromonadales</taxon>
        <taxon>Pseudoalteromonadaceae</taxon>
        <taxon>Pseudoalteromonas</taxon>
    </lineage>
</organism>
<keyword evidence="4" id="KW-0812">Transmembrane</keyword>
<dbReference type="EMBL" id="JASJUT010000015">
    <property type="protein sequence ID" value="MDK2598213.1"/>
    <property type="molecule type" value="Genomic_DNA"/>
</dbReference>
<keyword evidence="4" id="KW-0472">Membrane</keyword>
<evidence type="ECO:0000256" key="4">
    <source>
        <dbReference type="SAM" id="Phobius"/>
    </source>
</evidence>
<dbReference type="InterPro" id="IPR000014">
    <property type="entry name" value="PAS"/>
</dbReference>
<dbReference type="SMART" id="SM00387">
    <property type="entry name" value="HATPase_c"/>
    <property type="match status" value="1"/>
</dbReference>
<dbReference type="Pfam" id="PF13188">
    <property type="entry name" value="PAS_8"/>
    <property type="match status" value="1"/>
</dbReference>
<dbReference type="SUPFAM" id="SSF55874">
    <property type="entry name" value="ATPase domain of HSP90 chaperone/DNA topoisomerase II/histidine kinase"/>
    <property type="match status" value="1"/>
</dbReference>
<evidence type="ECO:0000313" key="6">
    <source>
        <dbReference type="EMBL" id="MDK2598213.1"/>
    </source>
</evidence>
<dbReference type="PANTHER" id="PTHR43065:SF51">
    <property type="entry name" value="HISTIDINE KINASE"/>
    <property type="match status" value="1"/>
</dbReference>
<dbReference type="InterPro" id="IPR036097">
    <property type="entry name" value="HisK_dim/P_sf"/>
</dbReference>
<dbReference type="Gene3D" id="1.10.287.130">
    <property type="match status" value="1"/>
</dbReference>
<dbReference type="GO" id="GO:0005524">
    <property type="term" value="F:ATP binding"/>
    <property type="evidence" value="ECO:0007669"/>
    <property type="project" value="UniProtKB-KW"/>
</dbReference>
<keyword evidence="4" id="KW-1133">Transmembrane helix</keyword>
<keyword evidence="6" id="KW-0547">Nucleotide-binding</keyword>
<dbReference type="EC" id="2.7.13.3" evidence="2"/>
<dbReference type="SUPFAM" id="SSF47384">
    <property type="entry name" value="Homodimeric domain of signal transducing histidine kinase"/>
    <property type="match status" value="1"/>
</dbReference>
<dbReference type="PRINTS" id="PR00344">
    <property type="entry name" value="BCTRLSENSOR"/>
</dbReference>
<accession>A0ABT7ET57</accession>
<keyword evidence="7" id="KW-1185">Reference proteome</keyword>
<proteinExistence type="predicted"/>
<comment type="caution">
    <text evidence="6">The sequence shown here is derived from an EMBL/GenBank/DDBJ whole genome shotgun (WGS) entry which is preliminary data.</text>
</comment>
<gene>
    <name evidence="6" type="ORF">QNM18_24460</name>
</gene>
<dbReference type="InterPro" id="IPR003661">
    <property type="entry name" value="HisK_dim/P_dom"/>
</dbReference>
<dbReference type="InterPro" id="IPR003594">
    <property type="entry name" value="HATPase_dom"/>
</dbReference>
<feature type="transmembrane region" description="Helical" evidence="4">
    <location>
        <begin position="32"/>
        <end position="57"/>
    </location>
</feature>
<dbReference type="RefSeq" id="WP_211013200.1">
    <property type="nucleotide sequence ID" value="NZ_JASJUT010000015.1"/>
</dbReference>
<evidence type="ECO:0000259" key="5">
    <source>
        <dbReference type="PROSITE" id="PS50109"/>
    </source>
</evidence>
<dbReference type="PANTHER" id="PTHR43065">
    <property type="entry name" value="SENSOR HISTIDINE KINASE"/>
    <property type="match status" value="1"/>
</dbReference>
<keyword evidence="3" id="KW-0597">Phosphoprotein</keyword>